<evidence type="ECO:0000256" key="1">
    <source>
        <dbReference type="SAM" id="Phobius"/>
    </source>
</evidence>
<evidence type="ECO:0000313" key="2">
    <source>
        <dbReference type="EMBL" id="KAF9460927.1"/>
    </source>
</evidence>
<gene>
    <name evidence="2" type="ORF">BDZ94DRAFT_870248</name>
</gene>
<dbReference type="AlphaFoldDB" id="A0A9P6CCR0"/>
<name>A0A9P6CCR0_9AGAR</name>
<keyword evidence="1" id="KW-1133">Transmembrane helix</keyword>
<sequence length="62" mass="7257">MQLSHFCHSLAITLSKKYSPRAGPNYYAPPPPILIIPMGLFFPNLNLFFQWYRRKFLSVGNR</sequence>
<organism evidence="2 3">
    <name type="scientific">Collybia nuda</name>
    <dbReference type="NCBI Taxonomy" id="64659"/>
    <lineage>
        <taxon>Eukaryota</taxon>
        <taxon>Fungi</taxon>
        <taxon>Dikarya</taxon>
        <taxon>Basidiomycota</taxon>
        <taxon>Agaricomycotina</taxon>
        <taxon>Agaricomycetes</taxon>
        <taxon>Agaricomycetidae</taxon>
        <taxon>Agaricales</taxon>
        <taxon>Tricholomatineae</taxon>
        <taxon>Clitocybaceae</taxon>
        <taxon>Collybia</taxon>
    </lineage>
</organism>
<evidence type="ECO:0000313" key="3">
    <source>
        <dbReference type="Proteomes" id="UP000807353"/>
    </source>
</evidence>
<dbReference type="EMBL" id="MU150292">
    <property type="protein sequence ID" value="KAF9460927.1"/>
    <property type="molecule type" value="Genomic_DNA"/>
</dbReference>
<proteinExistence type="predicted"/>
<reference evidence="2" key="1">
    <citation type="submission" date="2020-11" db="EMBL/GenBank/DDBJ databases">
        <authorList>
            <consortium name="DOE Joint Genome Institute"/>
            <person name="Ahrendt S."/>
            <person name="Riley R."/>
            <person name="Andreopoulos W."/>
            <person name="Labutti K."/>
            <person name="Pangilinan J."/>
            <person name="Ruiz-Duenas F.J."/>
            <person name="Barrasa J.M."/>
            <person name="Sanchez-Garcia M."/>
            <person name="Camarero S."/>
            <person name="Miyauchi S."/>
            <person name="Serrano A."/>
            <person name="Linde D."/>
            <person name="Babiker R."/>
            <person name="Drula E."/>
            <person name="Ayuso-Fernandez I."/>
            <person name="Pacheco R."/>
            <person name="Padilla G."/>
            <person name="Ferreira P."/>
            <person name="Barriuso J."/>
            <person name="Kellner H."/>
            <person name="Castanera R."/>
            <person name="Alfaro M."/>
            <person name="Ramirez L."/>
            <person name="Pisabarro A.G."/>
            <person name="Kuo A."/>
            <person name="Tritt A."/>
            <person name="Lipzen A."/>
            <person name="He G."/>
            <person name="Yan M."/>
            <person name="Ng V."/>
            <person name="Cullen D."/>
            <person name="Martin F."/>
            <person name="Rosso M.-N."/>
            <person name="Henrissat B."/>
            <person name="Hibbett D."/>
            <person name="Martinez A.T."/>
            <person name="Grigoriev I.V."/>
        </authorList>
    </citation>
    <scope>NUCLEOTIDE SEQUENCE</scope>
    <source>
        <strain evidence="2">CBS 247.69</strain>
    </source>
</reference>
<comment type="caution">
    <text evidence="2">The sequence shown here is derived from an EMBL/GenBank/DDBJ whole genome shotgun (WGS) entry which is preliminary data.</text>
</comment>
<accession>A0A9P6CCR0</accession>
<keyword evidence="1" id="KW-0812">Transmembrane</keyword>
<protein>
    <submittedName>
        <fullName evidence="2">Uncharacterized protein</fullName>
    </submittedName>
</protein>
<keyword evidence="1" id="KW-0472">Membrane</keyword>
<feature type="transmembrane region" description="Helical" evidence="1">
    <location>
        <begin position="33"/>
        <end position="52"/>
    </location>
</feature>
<keyword evidence="3" id="KW-1185">Reference proteome</keyword>
<dbReference type="Proteomes" id="UP000807353">
    <property type="component" value="Unassembled WGS sequence"/>
</dbReference>